<dbReference type="AlphaFoldDB" id="A0A0P7X4W1"/>
<proteinExistence type="predicted"/>
<reference evidence="2 3" key="1">
    <citation type="submission" date="2015-09" db="EMBL/GenBank/DDBJ databases">
        <title>Identification and resolution of microdiversity through metagenomic sequencing of parallel consortia.</title>
        <authorList>
            <person name="Nelson W.C."/>
            <person name="Romine M.F."/>
            <person name="Lindemann S.R."/>
        </authorList>
    </citation>
    <scope>NUCLEOTIDE SEQUENCE [LARGE SCALE GENOMIC DNA]</scope>
    <source>
        <strain evidence="2">HL-109</strain>
    </source>
</reference>
<evidence type="ECO:0000313" key="1">
    <source>
        <dbReference type="EMBL" id="KPQ09236.1"/>
    </source>
</evidence>
<dbReference type="EMBL" id="LJSX01000032">
    <property type="protein sequence ID" value="KPQ09236.1"/>
    <property type="molecule type" value="Genomic_DNA"/>
</dbReference>
<evidence type="ECO:0000313" key="3">
    <source>
        <dbReference type="Proteomes" id="UP000050497"/>
    </source>
</evidence>
<evidence type="ECO:0000313" key="2">
    <source>
        <dbReference type="EMBL" id="KPQ09932.1"/>
    </source>
</evidence>
<protein>
    <submittedName>
        <fullName evidence="2">Uncharacterized protein</fullName>
    </submittedName>
</protein>
<comment type="caution">
    <text evidence="2">The sequence shown here is derived from an EMBL/GenBank/DDBJ whole genome shotgun (WGS) entry which is preliminary data.</text>
</comment>
<organism evidence="2 3">
    <name type="scientific">Saliniramus fredricksonii</name>
    <dbReference type="NCBI Taxonomy" id="1653334"/>
    <lineage>
        <taxon>Bacteria</taxon>
        <taxon>Pseudomonadati</taxon>
        <taxon>Pseudomonadota</taxon>
        <taxon>Alphaproteobacteria</taxon>
        <taxon>Hyphomicrobiales</taxon>
        <taxon>Salinarimonadaceae</taxon>
        <taxon>Saliniramus</taxon>
    </lineage>
</organism>
<dbReference type="EMBL" id="LJSX01000020">
    <property type="protein sequence ID" value="KPQ09932.1"/>
    <property type="molecule type" value="Genomic_DNA"/>
</dbReference>
<feature type="non-terminal residue" evidence="2">
    <location>
        <position position="1"/>
    </location>
</feature>
<accession>A0A0P7X4W1</accession>
<dbReference type="Proteomes" id="UP000050497">
    <property type="component" value="Unassembled WGS sequence"/>
</dbReference>
<sequence length="31" mass="3569">FEVTPWAFAEGLELTPRVDQYTIAMMVRPAE</sequence>
<gene>
    <name evidence="2" type="ORF">HLUCCO17_12565</name>
    <name evidence="1" type="ORF">HLUCCO17_15870</name>
</gene>
<name>A0A0P7X4W1_9HYPH</name>